<organism evidence="2 3">
    <name type="scientific">Clostridium luticellarii</name>
    <dbReference type="NCBI Taxonomy" id="1691940"/>
    <lineage>
        <taxon>Bacteria</taxon>
        <taxon>Bacillati</taxon>
        <taxon>Bacillota</taxon>
        <taxon>Clostridia</taxon>
        <taxon>Eubacteriales</taxon>
        <taxon>Clostridiaceae</taxon>
        <taxon>Clostridium</taxon>
    </lineage>
</organism>
<dbReference type="EMBL" id="PVXP01000018">
    <property type="protein sequence ID" value="PRR85369.1"/>
    <property type="molecule type" value="Genomic_DNA"/>
</dbReference>
<evidence type="ECO:0000313" key="2">
    <source>
        <dbReference type="EMBL" id="PRR85369.1"/>
    </source>
</evidence>
<keyword evidence="1" id="KW-0812">Transmembrane</keyword>
<dbReference type="Proteomes" id="UP000237798">
    <property type="component" value="Unassembled WGS sequence"/>
</dbReference>
<evidence type="ECO:0000256" key="1">
    <source>
        <dbReference type="SAM" id="Phobius"/>
    </source>
</evidence>
<keyword evidence="1" id="KW-0472">Membrane</keyword>
<proteinExistence type="predicted"/>
<dbReference type="AlphaFoldDB" id="A0A2T0BNB1"/>
<name>A0A2T0BNB1_9CLOT</name>
<accession>A0A2T0BNB1</accession>
<sequence length="51" mass="5934">MVFLKWLCSLMLVFFLTALMLKAGGLFINILLLICTFVFMLDTLVIRKKHI</sequence>
<evidence type="ECO:0000313" key="3">
    <source>
        <dbReference type="Proteomes" id="UP000237798"/>
    </source>
</evidence>
<dbReference type="RefSeq" id="WP_158255910.1">
    <property type="nucleotide sequence ID" value="NZ_JALCPJ010000022.1"/>
</dbReference>
<feature type="transmembrane region" description="Helical" evidence="1">
    <location>
        <begin position="30"/>
        <end position="46"/>
    </location>
</feature>
<reference evidence="2 3" key="1">
    <citation type="submission" date="2018-03" db="EMBL/GenBank/DDBJ databases">
        <title>Genome sequence of Clostridium luticellarii DSM 29923.</title>
        <authorList>
            <person name="Poehlein A."/>
            <person name="Daniel R."/>
        </authorList>
    </citation>
    <scope>NUCLEOTIDE SEQUENCE [LARGE SCALE GENOMIC DNA]</scope>
    <source>
        <strain evidence="2 3">DSM 29923</strain>
    </source>
</reference>
<keyword evidence="1" id="KW-1133">Transmembrane helix</keyword>
<keyword evidence="3" id="KW-1185">Reference proteome</keyword>
<comment type="caution">
    <text evidence="2">The sequence shown here is derived from an EMBL/GenBank/DDBJ whole genome shotgun (WGS) entry which is preliminary data.</text>
</comment>
<protein>
    <submittedName>
        <fullName evidence="2">Uncharacterized protein</fullName>
    </submittedName>
</protein>
<gene>
    <name evidence="2" type="ORF">CLLU_16510</name>
</gene>